<dbReference type="OrthoDB" id="3515175at2759"/>
<dbReference type="Gene3D" id="3.80.10.10">
    <property type="entry name" value="Ribonuclease Inhibitor"/>
    <property type="match status" value="1"/>
</dbReference>
<evidence type="ECO:0008006" key="3">
    <source>
        <dbReference type="Google" id="ProtNLM"/>
    </source>
</evidence>
<evidence type="ECO:0000313" key="1">
    <source>
        <dbReference type="EMBL" id="THU91322.1"/>
    </source>
</evidence>
<accession>A0A4S8LPI8</accession>
<dbReference type="Proteomes" id="UP000297245">
    <property type="component" value="Unassembled WGS sequence"/>
</dbReference>
<gene>
    <name evidence="1" type="ORF">K435DRAFT_727395</name>
</gene>
<dbReference type="EMBL" id="ML179309">
    <property type="protein sequence ID" value="THU91322.1"/>
    <property type="molecule type" value="Genomic_DNA"/>
</dbReference>
<dbReference type="SUPFAM" id="SSF52047">
    <property type="entry name" value="RNI-like"/>
    <property type="match status" value="1"/>
</dbReference>
<protein>
    <recommendedName>
        <fullName evidence="3">RNI-like protein</fullName>
    </recommendedName>
</protein>
<sequence length="682" mass="75830">MSQPHQVFIIARLIPHGSTTGKPYYHCIGARYHLSCDEILPLAATRRFLTLIKNEDNAEIIRDELHRAQYKYGRREHPFMPLMPCPYTLLLMTQAWDVDLGSVEKAYASGIGLENSTLYPDIGSCDGDPEEGISIIDVTDPSDPAYCFVFKPGGGPMDMKGYIAEYYDTSDVVISGNTEGTIAVRALEIVSALEGVRVLTSDALAEAWPDEYDPSPEIHTTVSAEPQNPHVPSLVELTLSPAVDNALASNDIEQLEYLLMIPGKPELVKKFLMTKNPLPDSGAALLTNIITREFESTDRVILDLSEYPYLSSDQVVHIVKALTDTLPRRIKSLKLSGNQNISTTTIVEVLKAFPQLLRLVLLNTSITDGQLLELISTSPNLFFSLHDLVHPAFLHSVVSDDLEEFPPPISPEPLHRAYRHGLTFVSFDGYTNTTASVPFFNPEQLLIKLTRPLYMTTQSQSLYFNASYVQSRLGPILALSAGTTLVDPGKKVKDGAADDSSLVLVDGGPDWYSRSVVSVPRTRSLDCFKGVGWIFILKFDRYSMAGPTQYGFVKVDGDLLGREEEEESKENVKSLPALYKIYDVKEFFKEMKKGRPIPNTKENGKSLHDLPELIPGPYKIYDVKGFLTEMEKEGRPIPHEEAVAAFEQALEGSLFTKAERHVEPKPAVLISDEEFSTVTLRL</sequence>
<proteinExistence type="predicted"/>
<evidence type="ECO:0000313" key="2">
    <source>
        <dbReference type="Proteomes" id="UP000297245"/>
    </source>
</evidence>
<keyword evidence="2" id="KW-1185">Reference proteome</keyword>
<reference evidence="1 2" key="1">
    <citation type="journal article" date="2019" name="Nat. Ecol. Evol.">
        <title>Megaphylogeny resolves global patterns of mushroom evolution.</title>
        <authorList>
            <person name="Varga T."/>
            <person name="Krizsan K."/>
            <person name="Foldi C."/>
            <person name="Dima B."/>
            <person name="Sanchez-Garcia M."/>
            <person name="Sanchez-Ramirez S."/>
            <person name="Szollosi G.J."/>
            <person name="Szarkandi J.G."/>
            <person name="Papp V."/>
            <person name="Albert L."/>
            <person name="Andreopoulos W."/>
            <person name="Angelini C."/>
            <person name="Antonin V."/>
            <person name="Barry K.W."/>
            <person name="Bougher N.L."/>
            <person name="Buchanan P."/>
            <person name="Buyck B."/>
            <person name="Bense V."/>
            <person name="Catcheside P."/>
            <person name="Chovatia M."/>
            <person name="Cooper J."/>
            <person name="Damon W."/>
            <person name="Desjardin D."/>
            <person name="Finy P."/>
            <person name="Geml J."/>
            <person name="Haridas S."/>
            <person name="Hughes K."/>
            <person name="Justo A."/>
            <person name="Karasinski D."/>
            <person name="Kautmanova I."/>
            <person name="Kiss B."/>
            <person name="Kocsube S."/>
            <person name="Kotiranta H."/>
            <person name="LaButti K.M."/>
            <person name="Lechner B.E."/>
            <person name="Liimatainen K."/>
            <person name="Lipzen A."/>
            <person name="Lukacs Z."/>
            <person name="Mihaltcheva S."/>
            <person name="Morgado L.N."/>
            <person name="Niskanen T."/>
            <person name="Noordeloos M.E."/>
            <person name="Ohm R.A."/>
            <person name="Ortiz-Santana B."/>
            <person name="Ovrebo C."/>
            <person name="Racz N."/>
            <person name="Riley R."/>
            <person name="Savchenko A."/>
            <person name="Shiryaev A."/>
            <person name="Soop K."/>
            <person name="Spirin V."/>
            <person name="Szebenyi C."/>
            <person name="Tomsovsky M."/>
            <person name="Tulloss R.E."/>
            <person name="Uehling J."/>
            <person name="Grigoriev I.V."/>
            <person name="Vagvolgyi C."/>
            <person name="Papp T."/>
            <person name="Martin F.M."/>
            <person name="Miettinen O."/>
            <person name="Hibbett D.S."/>
            <person name="Nagy L.G."/>
        </authorList>
    </citation>
    <scope>NUCLEOTIDE SEQUENCE [LARGE SCALE GENOMIC DNA]</scope>
    <source>
        <strain evidence="1 2">CBS 962.96</strain>
    </source>
</reference>
<organism evidence="1 2">
    <name type="scientific">Dendrothele bispora (strain CBS 962.96)</name>
    <dbReference type="NCBI Taxonomy" id="1314807"/>
    <lineage>
        <taxon>Eukaryota</taxon>
        <taxon>Fungi</taxon>
        <taxon>Dikarya</taxon>
        <taxon>Basidiomycota</taxon>
        <taxon>Agaricomycotina</taxon>
        <taxon>Agaricomycetes</taxon>
        <taxon>Agaricomycetidae</taxon>
        <taxon>Agaricales</taxon>
        <taxon>Agaricales incertae sedis</taxon>
        <taxon>Dendrothele</taxon>
    </lineage>
</organism>
<dbReference type="InterPro" id="IPR032675">
    <property type="entry name" value="LRR_dom_sf"/>
</dbReference>
<dbReference type="AlphaFoldDB" id="A0A4S8LPI8"/>
<name>A0A4S8LPI8_DENBC</name>